<reference evidence="1 2" key="1">
    <citation type="submission" date="2020-08" db="EMBL/GenBank/DDBJ databases">
        <title>Cohnella phylogeny.</title>
        <authorList>
            <person name="Dunlap C."/>
        </authorList>
    </citation>
    <scope>NUCLEOTIDE SEQUENCE [LARGE SCALE GENOMIC DNA]</scope>
    <source>
        <strain evidence="1 2">DSM 25239</strain>
    </source>
</reference>
<keyword evidence="2" id="KW-1185">Reference proteome</keyword>
<name>A0A841U7L2_9BACL</name>
<protein>
    <submittedName>
        <fullName evidence="1">DNA topology modulation protein</fullName>
    </submittedName>
</protein>
<dbReference type="EMBL" id="JACJVR010000110">
    <property type="protein sequence ID" value="MBB6695018.1"/>
    <property type="molecule type" value="Genomic_DNA"/>
</dbReference>
<dbReference type="Proteomes" id="UP000553776">
    <property type="component" value="Unassembled WGS sequence"/>
</dbReference>
<proteinExistence type="predicted"/>
<dbReference type="PANTHER" id="PTHR37816:SF3">
    <property type="entry name" value="MODULATES DNA TOPOLOGY"/>
    <property type="match status" value="1"/>
</dbReference>
<dbReference type="PANTHER" id="PTHR37816">
    <property type="entry name" value="YALI0E33011P"/>
    <property type="match status" value="1"/>
</dbReference>
<evidence type="ECO:0000313" key="2">
    <source>
        <dbReference type="Proteomes" id="UP000553776"/>
    </source>
</evidence>
<dbReference type="SUPFAM" id="SSF52540">
    <property type="entry name" value="P-loop containing nucleoside triphosphate hydrolases"/>
    <property type="match status" value="1"/>
</dbReference>
<dbReference type="AlphaFoldDB" id="A0A841U7L2"/>
<dbReference type="RefSeq" id="WP_185138976.1">
    <property type="nucleotide sequence ID" value="NZ_BORM01000018.1"/>
</dbReference>
<dbReference type="NCBIfam" id="NF005994">
    <property type="entry name" value="PRK08118.1"/>
    <property type="match status" value="1"/>
</dbReference>
<dbReference type="Gene3D" id="3.40.50.300">
    <property type="entry name" value="P-loop containing nucleotide triphosphate hydrolases"/>
    <property type="match status" value="1"/>
</dbReference>
<organism evidence="1 2">
    <name type="scientific">Cohnella xylanilytica</name>
    <dbReference type="NCBI Taxonomy" id="557555"/>
    <lineage>
        <taxon>Bacteria</taxon>
        <taxon>Bacillati</taxon>
        <taxon>Bacillota</taxon>
        <taxon>Bacilli</taxon>
        <taxon>Bacillales</taxon>
        <taxon>Paenibacillaceae</taxon>
        <taxon>Cohnella</taxon>
    </lineage>
</organism>
<evidence type="ECO:0000313" key="1">
    <source>
        <dbReference type="EMBL" id="MBB6695018.1"/>
    </source>
</evidence>
<sequence length="174" mass="21071">MNRILVIGSAGSGKSTLSQRIGERLQLPVIHLDKYFWKPNWIPTPNDEWDRFVMEAANRERWIMDGNYSRTLDLRLKRADVVLFLDMPRWLCLYRIFKRRIRYHGTTRPDLNEECPEKLDWEFVKWVWNYKKRSRPNVIDKLDSVRDQKKVIIVKTRRQAKELIKRLKEKGELS</sequence>
<dbReference type="InterPro" id="IPR052922">
    <property type="entry name" value="Cytidylate_Kinase-2"/>
</dbReference>
<comment type="caution">
    <text evidence="1">The sequence shown here is derived from an EMBL/GenBank/DDBJ whole genome shotgun (WGS) entry which is preliminary data.</text>
</comment>
<gene>
    <name evidence="1" type="ORF">H7B90_26845</name>
</gene>
<dbReference type="InterPro" id="IPR027417">
    <property type="entry name" value="P-loop_NTPase"/>
</dbReference>
<accession>A0A841U7L2</accession>